<dbReference type="EMBL" id="JAJHUN010000009">
    <property type="protein sequence ID" value="KAJ4150898.1"/>
    <property type="molecule type" value="Genomic_DNA"/>
</dbReference>
<dbReference type="GO" id="GO:0005524">
    <property type="term" value="F:ATP binding"/>
    <property type="evidence" value="ECO:0007669"/>
    <property type="project" value="UniProtKB-KW"/>
</dbReference>
<evidence type="ECO:0000256" key="8">
    <source>
        <dbReference type="ARBA" id="ARBA00023136"/>
    </source>
</evidence>
<dbReference type="PROSITE" id="PS00211">
    <property type="entry name" value="ABC_TRANSPORTER_1"/>
    <property type="match status" value="2"/>
</dbReference>
<feature type="transmembrane region" description="Helical" evidence="9">
    <location>
        <begin position="897"/>
        <end position="921"/>
    </location>
</feature>
<dbReference type="InterPro" id="IPR011527">
    <property type="entry name" value="ABC1_TM_dom"/>
</dbReference>
<keyword evidence="6" id="KW-0067">ATP-binding</keyword>
<comment type="caution">
    <text evidence="12">The sequence shown here is derived from an EMBL/GenBank/DDBJ whole genome shotgun (WGS) entry which is preliminary data.</text>
</comment>
<evidence type="ECO:0000256" key="2">
    <source>
        <dbReference type="ARBA" id="ARBA00022448"/>
    </source>
</evidence>
<dbReference type="GO" id="GO:0140359">
    <property type="term" value="F:ABC-type transporter activity"/>
    <property type="evidence" value="ECO:0007669"/>
    <property type="project" value="InterPro"/>
</dbReference>
<feature type="transmembrane region" description="Helical" evidence="9">
    <location>
        <begin position="95"/>
        <end position="118"/>
    </location>
</feature>
<dbReference type="InterPro" id="IPR044726">
    <property type="entry name" value="ABCC_6TM_D2"/>
</dbReference>
<reference evidence="12" key="1">
    <citation type="journal article" date="2023" name="Access Microbiol">
        <title>De-novo genome assembly for Akanthomyces muscarius, a biocontrol agent of insect agricultural pests.</title>
        <authorList>
            <person name="Erdos Z."/>
            <person name="Studholme D.J."/>
            <person name="Raymond B."/>
            <person name="Sharma M."/>
        </authorList>
    </citation>
    <scope>NUCLEOTIDE SEQUENCE</scope>
    <source>
        <strain evidence="12">Ve6</strain>
    </source>
</reference>
<feature type="transmembrane region" description="Helical" evidence="9">
    <location>
        <begin position="309"/>
        <end position="329"/>
    </location>
</feature>
<feature type="domain" description="ABC transporter" evidence="10">
    <location>
        <begin position="616"/>
        <end position="847"/>
    </location>
</feature>
<dbReference type="InterPro" id="IPR003439">
    <property type="entry name" value="ABC_transporter-like_ATP-bd"/>
</dbReference>
<dbReference type="InterPro" id="IPR050173">
    <property type="entry name" value="ABC_transporter_C-like"/>
</dbReference>
<feature type="domain" description="ABC transmembrane type-1" evidence="11">
    <location>
        <begin position="366"/>
        <end position="549"/>
    </location>
</feature>
<organism evidence="12 13">
    <name type="scientific">Akanthomyces muscarius</name>
    <name type="common">Entomopathogenic fungus</name>
    <name type="synonym">Lecanicillium muscarium</name>
    <dbReference type="NCBI Taxonomy" id="2231603"/>
    <lineage>
        <taxon>Eukaryota</taxon>
        <taxon>Fungi</taxon>
        <taxon>Dikarya</taxon>
        <taxon>Ascomycota</taxon>
        <taxon>Pezizomycotina</taxon>
        <taxon>Sordariomycetes</taxon>
        <taxon>Hypocreomycetidae</taxon>
        <taxon>Hypocreales</taxon>
        <taxon>Cordycipitaceae</taxon>
        <taxon>Akanthomyces</taxon>
    </lineage>
</organism>
<dbReference type="PANTHER" id="PTHR24223:SF399">
    <property type="entry name" value="ABC TRANSPORTER ATNG"/>
    <property type="match status" value="1"/>
</dbReference>
<dbReference type="RefSeq" id="XP_056052612.1">
    <property type="nucleotide sequence ID" value="XM_056200798.1"/>
</dbReference>
<feature type="transmembrane region" description="Helical" evidence="9">
    <location>
        <begin position="256"/>
        <end position="289"/>
    </location>
</feature>
<dbReference type="CDD" id="cd18580">
    <property type="entry name" value="ABC_6TM_ABCC_D2"/>
    <property type="match status" value="1"/>
</dbReference>
<dbReference type="SUPFAM" id="SSF52540">
    <property type="entry name" value="P-loop containing nucleoside triphosphate hydrolases"/>
    <property type="match status" value="2"/>
</dbReference>
<dbReference type="InterPro" id="IPR056227">
    <property type="entry name" value="TMD0_ABC"/>
</dbReference>
<dbReference type="PROSITE" id="PS50893">
    <property type="entry name" value="ABC_TRANSPORTER_2"/>
    <property type="match status" value="2"/>
</dbReference>
<dbReference type="Gene3D" id="3.40.50.300">
    <property type="entry name" value="P-loop containing nucleotide triphosphate hydrolases"/>
    <property type="match status" value="2"/>
</dbReference>
<dbReference type="GO" id="GO:0005886">
    <property type="term" value="C:plasma membrane"/>
    <property type="evidence" value="ECO:0007669"/>
    <property type="project" value="UniProtKB-SubCell"/>
</dbReference>
<dbReference type="SUPFAM" id="SSF90123">
    <property type="entry name" value="ABC transporter transmembrane region"/>
    <property type="match status" value="2"/>
</dbReference>
<dbReference type="CDD" id="cd03244">
    <property type="entry name" value="ABCC_MRP_domain2"/>
    <property type="match status" value="1"/>
</dbReference>
<comment type="subcellular location">
    <subcellularLocation>
        <location evidence="1">Cell membrane</location>
        <topology evidence="1">Multi-pass membrane protein</topology>
    </subcellularLocation>
</comment>
<keyword evidence="3" id="KW-1003">Cell membrane</keyword>
<sequence length="1449" mass="157636">MSPNCTAVDATFGPLADPACRSQDFTLYFEQAIFALVPAAIFSVVFPARISVLARAKTAARPSWLRSGKLAIAGTIACLELSLIVSWSLDNNVKTPVSIAAATVNLLVTLQLITLSWIEDARSVRPSTLLSLYLVITALLDLPQVRTLWLRGSLDAAAGLTTAAVAFKTLFLVVENIGKRAQLLPAHQTLPPEATSGIVNRSFLWWINDTFRRGFRKALAVEDLDRLDEALLSEGLYEAIDRTWASRRQPERRLEFPIAVARAVIFDFLAIVPPRLCLIGFIFAQPYLFHTILSLLTNDAVTLTSTDCYGLVGATAIVYIGLAVLRLNYNQKVNRFKVMFRGASVGLIYDKALQTRDGVYDESAAVTLMSTDVDQITECLTELNECWARAIEVALGVSMLAKQLGWVCVMPLALVIVAFLGAKQIASGIGNSQKVWVDAVQKRIAITSSMLLNIRSIRMTGLSKITMDRIQQERVHETDKMSKFRWYIVWQNTVQNVPWALAPAVTFAVVALSKPESLDTAKIFTSLSIITLLTDPAAKLLSAVPATASSLGCIDRIQAFLLSKPRKDYRRLLRAQNVPSTSFGSQDASRGDTSGVELQPLPAAELGGSRSETLAVHFKDVFARPAGSDKTILHDVSFSIIPGSVTAVIGSVASGKSTLLKSIIGEAELERGAVSVQDQSVAYCSQSPWLPDTTVKKAIYGHLRNGGVIDKELYEEVIEVCALKHDLSLLPEGDNAQIGSSGGILSGGQKQRVSLARALFSCPNLLVLDDFVSAIDGKTRKHIVQKLFGPTGFLKQHGCTVIFATHATSLLQHSDKVLKLSAGRLERDGTYEQLIRTGAIQEVSETAAEDGNNAEKPKESEISAMSENVAEANEKADLRRRVGDLEVYRYYFKSIGWFKFSTFVGFAAVHVFAVTFTYLWLNWWINGKGARTTLFAVIYLLLGVLNVLGIAGYAWSMLIQITPSVARHFHHVLLKTVMHAPQPFFTATPAGDTLNRFSQDMSLVETPLATGTLVTVTNLLGAAAEAALIATGSPYMAVTVPFLIAAVYVLQKVYLRTSQQLRLMELETRGPLYANFLETLDGVSTIRAFGWGLDCQKQCQALLDRSQRPNYLLMCIQTWLNMVLDLIVAAEATIVVLLALLLRSSTNPALLGVSLNNILSFNASLASVIGGWTLFETSLGAIARLRSFEQNVKPEDRPGEVCKPPASWPAEGKIEMRGVAASHRPGSVGVEDTSLDIEAGLKIGICGRTGSGKSSLVATFARLLEIDHGVIKIDGYDLATIPRNIIRERLVAVPQDAPVLIGTLRFNMDPAGQHPDADMQAVLRRVGLWSCFENEGGLDTEVTTASLSHGQRQLLSIARAVLKGGKVVLLDEPTSSVDVATDGAVQRVLREAFRDCTVITVAHRINTIYPGSDVVVVMEGGQVAEVGVPEELVRRDDGHFAQLVRDASH</sequence>
<proteinExistence type="predicted"/>
<evidence type="ECO:0000313" key="13">
    <source>
        <dbReference type="Proteomes" id="UP001144673"/>
    </source>
</evidence>
<evidence type="ECO:0008006" key="14">
    <source>
        <dbReference type="Google" id="ProtNLM"/>
    </source>
</evidence>
<feature type="transmembrane region" description="Helical" evidence="9">
    <location>
        <begin position="933"/>
        <end position="955"/>
    </location>
</feature>
<keyword evidence="13" id="KW-1185">Reference proteome</keyword>
<evidence type="ECO:0000256" key="5">
    <source>
        <dbReference type="ARBA" id="ARBA00022741"/>
    </source>
</evidence>
<gene>
    <name evidence="12" type="ORF">LMH87_011626</name>
</gene>
<dbReference type="FunFam" id="1.20.1560.10:FF:000066">
    <property type="entry name" value="ABC multidrug transporter (Eurofung)"/>
    <property type="match status" value="1"/>
</dbReference>
<dbReference type="Proteomes" id="UP001144673">
    <property type="component" value="Chromosome 4"/>
</dbReference>
<dbReference type="Pfam" id="PF00664">
    <property type="entry name" value="ABC_membrane"/>
    <property type="match status" value="2"/>
</dbReference>
<dbReference type="GO" id="GO:0016887">
    <property type="term" value="F:ATP hydrolysis activity"/>
    <property type="evidence" value="ECO:0007669"/>
    <property type="project" value="InterPro"/>
</dbReference>
<protein>
    <recommendedName>
        <fullName evidence="14">ABC transporter</fullName>
    </recommendedName>
</protein>
<feature type="transmembrane region" description="Helical" evidence="9">
    <location>
        <begin position="32"/>
        <end position="50"/>
    </location>
</feature>
<feature type="transmembrane region" description="Helical" evidence="9">
    <location>
        <begin position="1035"/>
        <end position="1055"/>
    </location>
</feature>
<evidence type="ECO:0000256" key="9">
    <source>
        <dbReference type="SAM" id="Phobius"/>
    </source>
</evidence>
<feature type="transmembrane region" description="Helical" evidence="9">
    <location>
        <begin position="1118"/>
        <end position="1141"/>
    </location>
</feature>
<accession>A0A9W8QCW9</accession>
<keyword evidence="8 9" id="KW-0472">Membrane</keyword>
<dbReference type="InterPro" id="IPR017871">
    <property type="entry name" value="ABC_transporter-like_CS"/>
</dbReference>
<keyword evidence="4 9" id="KW-0812">Transmembrane</keyword>
<evidence type="ECO:0000259" key="11">
    <source>
        <dbReference type="PROSITE" id="PS50929"/>
    </source>
</evidence>
<keyword evidence="7 9" id="KW-1133">Transmembrane helix</keyword>
<dbReference type="KEGG" id="amus:LMH87_011626"/>
<keyword evidence="2" id="KW-0813">Transport</keyword>
<name>A0A9W8QCW9_AKAMU</name>
<dbReference type="Pfam" id="PF00005">
    <property type="entry name" value="ABC_tran"/>
    <property type="match status" value="2"/>
</dbReference>
<dbReference type="SMART" id="SM00382">
    <property type="entry name" value="AAA"/>
    <property type="match status" value="2"/>
</dbReference>
<dbReference type="InterPro" id="IPR036640">
    <property type="entry name" value="ABC1_TM_sf"/>
</dbReference>
<evidence type="ECO:0000256" key="4">
    <source>
        <dbReference type="ARBA" id="ARBA00022692"/>
    </source>
</evidence>
<dbReference type="FunFam" id="1.20.1560.10:FF:000055">
    <property type="entry name" value="ABC multidrug transporter (Eurofung)"/>
    <property type="match status" value="1"/>
</dbReference>
<evidence type="ECO:0000256" key="7">
    <source>
        <dbReference type="ARBA" id="ARBA00022989"/>
    </source>
</evidence>
<evidence type="ECO:0000256" key="1">
    <source>
        <dbReference type="ARBA" id="ARBA00004651"/>
    </source>
</evidence>
<dbReference type="GeneID" id="80898785"/>
<dbReference type="Gene3D" id="1.20.1560.10">
    <property type="entry name" value="ABC transporter type 1, transmembrane domain"/>
    <property type="match status" value="2"/>
</dbReference>
<feature type="domain" description="ABC transporter" evidence="10">
    <location>
        <begin position="1214"/>
        <end position="1445"/>
    </location>
</feature>
<dbReference type="FunFam" id="3.40.50.300:FF:000163">
    <property type="entry name" value="Multidrug resistance-associated protein member 4"/>
    <property type="match status" value="1"/>
</dbReference>
<feature type="transmembrane region" description="Helical" evidence="9">
    <location>
        <begin position="404"/>
        <end position="422"/>
    </location>
</feature>
<feature type="domain" description="ABC transmembrane type-1" evidence="11">
    <location>
        <begin position="906"/>
        <end position="1177"/>
    </location>
</feature>
<evidence type="ECO:0000256" key="6">
    <source>
        <dbReference type="ARBA" id="ARBA00022840"/>
    </source>
</evidence>
<dbReference type="InterPro" id="IPR003593">
    <property type="entry name" value="AAA+_ATPase"/>
</dbReference>
<evidence type="ECO:0000313" key="12">
    <source>
        <dbReference type="EMBL" id="KAJ4150898.1"/>
    </source>
</evidence>
<evidence type="ECO:0000256" key="3">
    <source>
        <dbReference type="ARBA" id="ARBA00022475"/>
    </source>
</evidence>
<dbReference type="PANTHER" id="PTHR24223">
    <property type="entry name" value="ATP-BINDING CASSETTE SUB-FAMILY C"/>
    <property type="match status" value="1"/>
</dbReference>
<evidence type="ECO:0000259" key="10">
    <source>
        <dbReference type="PROSITE" id="PS50893"/>
    </source>
</evidence>
<feature type="transmembrane region" description="Helical" evidence="9">
    <location>
        <begin position="70"/>
        <end position="89"/>
    </location>
</feature>
<dbReference type="Pfam" id="PF24357">
    <property type="entry name" value="TMD0_ABC"/>
    <property type="match status" value="1"/>
</dbReference>
<dbReference type="InterPro" id="IPR027417">
    <property type="entry name" value="P-loop_NTPase"/>
</dbReference>
<keyword evidence="5" id="KW-0547">Nucleotide-binding</keyword>
<dbReference type="PROSITE" id="PS50929">
    <property type="entry name" value="ABC_TM1F"/>
    <property type="match status" value="2"/>
</dbReference>